<feature type="region of interest" description="Disordered" evidence="1">
    <location>
        <begin position="1"/>
        <end position="20"/>
    </location>
</feature>
<feature type="domain" description="Transposase IS66 central" evidence="2">
    <location>
        <begin position="357"/>
        <end position="482"/>
    </location>
</feature>
<dbReference type="PANTHER" id="PTHR33678:SF2">
    <property type="match status" value="1"/>
</dbReference>
<dbReference type="AlphaFoldDB" id="A0AAU8LYJ2"/>
<gene>
    <name evidence="3" type="ORF">Q3M24_04140</name>
</gene>
<sequence>MATTTLEQIKQNLPDSDRQNPSVSILLELLEQHIATITLQKEQIQQLKDEIARLKKQKPKPKISPSKLSKEGQKKNSGKRPGSAKKKKTANLKIHKKKRIKPESIPPGSKFNGLKSYTVQGLKISVHNTCYLLEQWVTPEGKTISGQLPPEIDGHFDNTLRTFILHQYHHCHVTQPLLLEQLLEWGVDISSGQLNNILIENKEPFHNEKDAILSAGLRSSSHVNCDDTGARHNGKNGYCTHIGNDFFAWFESTESKSRINFLSLLRAGASDYLLNEDAFEYMKQKRLPKSPLSLLRNHPVKEFMDAEQWEQHLKELGIIKPRHIQIATEGALFGCVLSHIPRNLVIVSDDAGQFNILNHALCWIHAERTLAKIIAPSNEKRQILEEVRQQIWKFYGELKNYTESPSQKEQNRLDKEFETIFTQKTDFETLNQALQRLHKNKSELLLVLDRPEIPLHNNLSENDIREYVKKRKVSGSTRSENGRRCRDTFASIKKTCHKLGISFWQYIEDRLSGKNAIPPLPHIIEQAASTAPG</sequence>
<dbReference type="Pfam" id="PF03050">
    <property type="entry name" value="DDE_Tnp_IS66"/>
    <property type="match status" value="1"/>
</dbReference>
<organism evidence="3">
    <name type="scientific">Candidatus Electrothrix aestuarii</name>
    <dbReference type="NCBI Taxonomy" id="3062594"/>
    <lineage>
        <taxon>Bacteria</taxon>
        <taxon>Pseudomonadati</taxon>
        <taxon>Thermodesulfobacteriota</taxon>
        <taxon>Desulfobulbia</taxon>
        <taxon>Desulfobulbales</taxon>
        <taxon>Desulfobulbaceae</taxon>
        <taxon>Candidatus Electrothrix</taxon>
    </lineage>
</organism>
<feature type="region of interest" description="Disordered" evidence="1">
    <location>
        <begin position="50"/>
        <end position="92"/>
    </location>
</feature>
<dbReference type="InterPro" id="IPR004291">
    <property type="entry name" value="Transposase_IS66_central"/>
</dbReference>
<protein>
    <submittedName>
        <fullName evidence="3">Transposase</fullName>
    </submittedName>
</protein>
<dbReference type="EMBL" id="CP159373">
    <property type="protein sequence ID" value="XCN73954.1"/>
    <property type="molecule type" value="Genomic_DNA"/>
</dbReference>
<evidence type="ECO:0000259" key="2">
    <source>
        <dbReference type="Pfam" id="PF03050"/>
    </source>
</evidence>
<reference evidence="3" key="2">
    <citation type="submission" date="2024-06" db="EMBL/GenBank/DDBJ databases">
        <authorList>
            <person name="Plum-Jensen L.E."/>
            <person name="Schramm A."/>
            <person name="Marshall I.P.G."/>
        </authorList>
    </citation>
    <scope>NUCLEOTIDE SEQUENCE</scope>
    <source>
        <strain evidence="3">Rat1</strain>
    </source>
</reference>
<name>A0AAU8LYJ2_9BACT</name>
<dbReference type="PANTHER" id="PTHR33678">
    <property type="entry name" value="BLL1576 PROTEIN"/>
    <property type="match status" value="1"/>
</dbReference>
<accession>A0AAU8LYJ2</accession>
<proteinExistence type="predicted"/>
<dbReference type="KEGG" id="eaj:Q3M24_04140"/>
<reference evidence="3" key="1">
    <citation type="journal article" date="2024" name="Syst. Appl. Microbiol.">
        <title>First single-strain enrichments of Electrothrix cable bacteria, description of E. aestuarii sp. nov. and E. rattekaaiensis sp. nov., and proposal of a cable bacteria taxonomy following the rules of the SeqCode.</title>
        <authorList>
            <person name="Plum-Jensen L.E."/>
            <person name="Schramm A."/>
            <person name="Marshall I.P.G."/>
        </authorList>
    </citation>
    <scope>NUCLEOTIDE SEQUENCE</scope>
    <source>
        <strain evidence="3">Rat1</strain>
    </source>
</reference>
<feature type="compositionally biased region" description="Basic residues" evidence="1">
    <location>
        <begin position="76"/>
        <end position="92"/>
    </location>
</feature>
<evidence type="ECO:0000256" key="1">
    <source>
        <dbReference type="SAM" id="MobiDB-lite"/>
    </source>
</evidence>
<dbReference type="InterPro" id="IPR052344">
    <property type="entry name" value="Transposase-related"/>
</dbReference>
<evidence type="ECO:0000313" key="3">
    <source>
        <dbReference type="EMBL" id="XCN73954.1"/>
    </source>
</evidence>